<dbReference type="RefSeq" id="WP_072777325.1">
    <property type="nucleotide sequence ID" value="NZ_FQXC01000002.1"/>
</dbReference>
<dbReference type="GO" id="GO:0003700">
    <property type="term" value="F:DNA-binding transcription factor activity"/>
    <property type="evidence" value="ECO:0007669"/>
    <property type="project" value="InterPro"/>
</dbReference>
<evidence type="ECO:0000256" key="4">
    <source>
        <dbReference type="ARBA" id="ARBA00023163"/>
    </source>
</evidence>
<dbReference type="AlphaFoldDB" id="A0A1M5S787"/>
<keyword evidence="2" id="KW-0805">Transcription regulation</keyword>
<comment type="similarity">
    <text evidence="1">Belongs to the LysR transcriptional regulatory family.</text>
</comment>
<organism evidence="6 7">
    <name type="scientific">Marivita hallyeonensis</name>
    <dbReference type="NCBI Taxonomy" id="996342"/>
    <lineage>
        <taxon>Bacteria</taxon>
        <taxon>Pseudomonadati</taxon>
        <taxon>Pseudomonadota</taxon>
        <taxon>Alphaproteobacteria</taxon>
        <taxon>Rhodobacterales</taxon>
        <taxon>Roseobacteraceae</taxon>
        <taxon>Marivita</taxon>
    </lineage>
</organism>
<evidence type="ECO:0000313" key="7">
    <source>
        <dbReference type="Proteomes" id="UP000184221"/>
    </source>
</evidence>
<dbReference type="Proteomes" id="UP000184221">
    <property type="component" value="Unassembled WGS sequence"/>
</dbReference>
<dbReference type="PANTHER" id="PTHR30537:SF3">
    <property type="entry name" value="TRANSCRIPTIONAL REGULATORY PROTEIN"/>
    <property type="match status" value="1"/>
</dbReference>
<dbReference type="InterPro" id="IPR036390">
    <property type="entry name" value="WH_DNA-bd_sf"/>
</dbReference>
<evidence type="ECO:0000256" key="3">
    <source>
        <dbReference type="ARBA" id="ARBA00023125"/>
    </source>
</evidence>
<name>A0A1M5S787_9RHOB</name>
<dbReference type="SUPFAM" id="SSF53850">
    <property type="entry name" value="Periplasmic binding protein-like II"/>
    <property type="match status" value="1"/>
</dbReference>
<dbReference type="Gene3D" id="3.40.190.290">
    <property type="match status" value="1"/>
</dbReference>
<dbReference type="STRING" id="996342.SAMN05443551_2014"/>
<dbReference type="InterPro" id="IPR058163">
    <property type="entry name" value="LysR-type_TF_proteobact-type"/>
</dbReference>
<dbReference type="InterPro" id="IPR000847">
    <property type="entry name" value="LysR_HTH_N"/>
</dbReference>
<gene>
    <name evidence="6" type="ORF">SAMN05443551_2014</name>
</gene>
<accession>A0A1M5S787</accession>
<evidence type="ECO:0000313" key="6">
    <source>
        <dbReference type="EMBL" id="SHH33793.1"/>
    </source>
</evidence>
<dbReference type="Pfam" id="PF00126">
    <property type="entry name" value="HTH_1"/>
    <property type="match status" value="1"/>
</dbReference>
<keyword evidence="4" id="KW-0804">Transcription</keyword>
<dbReference type="EMBL" id="FQXC01000002">
    <property type="protein sequence ID" value="SHH33793.1"/>
    <property type="molecule type" value="Genomic_DNA"/>
</dbReference>
<dbReference type="GO" id="GO:0043565">
    <property type="term" value="F:sequence-specific DNA binding"/>
    <property type="evidence" value="ECO:0007669"/>
    <property type="project" value="TreeGrafter"/>
</dbReference>
<dbReference type="Gene3D" id="1.10.10.10">
    <property type="entry name" value="Winged helix-like DNA-binding domain superfamily/Winged helix DNA-binding domain"/>
    <property type="match status" value="1"/>
</dbReference>
<dbReference type="InterPro" id="IPR005119">
    <property type="entry name" value="LysR_subst-bd"/>
</dbReference>
<evidence type="ECO:0000256" key="1">
    <source>
        <dbReference type="ARBA" id="ARBA00009437"/>
    </source>
</evidence>
<evidence type="ECO:0000259" key="5">
    <source>
        <dbReference type="PROSITE" id="PS50931"/>
    </source>
</evidence>
<proteinExistence type="inferred from homology"/>
<dbReference type="SUPFAM" id="SSF46785">
    <property type="entry name" value="Winged helix' DNA-binding domain"/>
    <property type="match status" value="1"/>
</dbReference>
<dbReference type="PANTHER" id="PTHR30537">
    <property type="entry name" value="HTH-TYPE TRANSCRIPTIONAL REGULATOR"/>
    <property type="match status" value="1"/>
</dbReference>
<dbReference type="Pfam" id="PF03466">
    <property type="entry name" value="LysR_substrate"/>
    <property type="match status" value="1"/>
</dbReference>
<keyword evidence="3 6" id="KW-0238">DNA-binding</keyword>
<dbReference type="GO" id="GO:0006351">
    <property type="term" value="P:DNA-templated transcription"/>
    <property type="evidence" value="ECO:0007669"/>
    <property type="project" value="TreeGrafter"/>
</dbReference>
<dbReference type="PROSITE" id="PS50931">
    <property type="entry name" value="HTH_LYSR"/>
    <property type="match status" value="1"/>
</dbReference>
<dbReference type="OrthoDB" id="9807765at2"/>
<sequence length="301" mass="32669">MAKAIMVNLEDLRIVFFLYEAGSLSAAARRFEVPKATLSRSLARLEDQAGIPLFDRQSTGLKLTQAGEMLLPAAKAATEAGATADDVLRRASGEPEGELRIAASALSAQQILGPIIGEFSRLYPKVTVRVKVTGHGPDPLEEDLDLVLRLGRPDEPYLITRRVIASTFGLYGPPDCQDKPFTKAEIKELGRIVIDVPGAPLDWEMQDTNGRRLRLDAAPMCFVGDPSVALGILASGKGVAFLPAIFGDRKVLSGELARLFPEFSGPDIEIYAAFPPKRAEIPAVRAFLDLMVDMSEETHTR</sequence>
<protein>
    <submittedName>
        <fullName evidence="6">DNA-binding transcriptional regulator, LysR family</fullName>
    </submittedName>
</protein>
<reference evidence="6 7" key="1">
    <citation type="submission" date="2016-11" db="EMBL/GenBank/DDBJ databases">
        <authorList>
            <person name="Jaros S."/>
            <person name="Januszkiewicz K."/>
            <person name="Wedrychowicz H."/>
        </authorList>
    </citation>
    <scope>NUCLEOTIDE SEQUENCE [LARGE SCALE GENOMIC DNA]</scope>
    <source>
        <strain evidence="6 7">DSM 29431</strain>
    </source>
</reference>
<dbReference type="InterPro" id="IPR036388">
    <property type="entry name" value="WH-like_DNA-bd_sf"/>
</dbReference>
<evidence type="ECO:0000256" key="2">
    <source>
        <dbReference type="ARBA" id="ARBA00023015"/>
    </source>
</evidence>
<keyword evidence="7" id="KW-1185">Reference proteome</keyword>
<feature type="domain" description="HTH lysR-type" evidence="5">
    <location>
        <begin position="7"/>
        <end position="64"/>
    </location>
</feature>